<organism evidence="4 5">
    <name type="scientific">Desulfobulbus propionicus (strain ATCC 33891 / DSM 2032 / VKM B-1956 / 1pr3)</name>
    <dbReference type="NCBI Taxonomy" id="577650"/>
    <lineage>
        <taxon>Bacteria</taxon>
        <taxon>Pseudomonadati</taxon>
        <taxon>Thermodesulfobacteriota</taxon>
        <taxon>Desulfobulbia</taxon>
        <taxon>Desulfobulbales</taxon>
        <taxon>Desulfobulbaceae</taxon>
        <taxon>Desulfobulbus</taxon>
    </lineage>
</organism>
<gene>
    <name evidence="4" type="ordered locus">Despr_0150</name>
</gene>
<protein>
    <submittedName>
        <fullName evidence="4">Lytic transglycosylase catalytic</fullName>
    </submittedName>
</protein>
<evidence type="ECO:0000259" key="3">
    <source>
        <dbReference type="Pfam" id="PF01464"/>
    </source>
</evidence>
<proteinExistence type="inferred from homology"/>
<dbReference type="Pfam" id="PF01464">
    <property type="entry name" value="SLT"/>
    <property type="match status" value="1"/>
</dbReference>
<evidence type="ECO:0000313" key="5">
    <source>
        <dbReference type="Proteomes" id="UP000006365"/>
    </source>
</evidence>
<accession>A0A7U3YJ54</accession>
<dbReference type="CDD" id="cd16896">
    <property type="entry name" value="LT_Slt70-like"/>
    <property type="match status" value="1"/>
</dbReference>
<dbReference type="SUPFAM" id="SSF53955">
    <property type="entry name" value="Lysozyme-like"/>
    <property type="match status" value="1"/>
</dbReference>
<dbReference type="EMBL" id="CP002364">
    <property type="protein sequence ID" value="ADW16339.1"/>
    <property type="molecule type" value="Genomic_DNA"/>
</dbReference>
<dbReference type="KEGG" id="dpr:Despr_0150"/>
<dbReference type="GO" id="GO:0000270">
    <property type="term" value="P:peptidoglycan metabolic process"/>
    <property type="evidence" value="ECO:0007669"/>
    <property type="project" value="InterPro"/>
</dbReference>
<evidence type="ECO:0000256" key="2">
    <source>
        <dbReference type="SAM" id="SignalP"/>
    </source>
</evidence>
<comment type="similarity">
    <text evidence="1">Belongs to the transglycosylase Slt family.</text>
</comment>
<sequence length="202" mass="21803">MVLLLVATLLWPAQAPATVCASMDRNGAIHYVPARNNLPHQPGCSTRRPRPHSLSGRPNALAKATVSRANDHPAARSLQDSIESVATEHGVDPLLVKAVIKTESNFDPEAVSARGALGLMQLMPATARELRVANPLDPLENVTGGTRYLRTLLDSYDGNVALSLAAYNAGPGRVKDAIPNIPETRTYVARVLRHYASYRQAR</sequence>
<reference evidence="4 5" key="1">
    <citation type="journal article" date="2011" name="Stand. Genomic Sci.">
        <title>Complete genome sequence of Desulfobulbus propionicus type strain (1pr3).</title>
        <authorList>
            <person name="Pagani I."/>
            <person name="Lapidus A."/>
            <person name="Nolan M."/>
            <person name="Lucas S."/>
            <person name="Hammon N."/>
            <person name="Deshpande S."/>
            <person name="Cheng J.F."/>
            <person name="Chertkov O."/>
            <person name="Davenport K."/>
            <person name="Tapia R."/>
            <person name="Han C."/>
            <person name="Goodwin L."/>
            <person name="Pitluck S."/>
            <person name="Liolios K."/>
            <person name="Mavromatis K."/>
            <person name="Ivanova N."/>
            <person name="Mikhailova N."/>
            <person name="Pati A."/>
            <person name="Chen A."/>
            <person name="Palaniappan K."/>
            <person name="Land M."/>
            <person name="Hauser L."/>
            <person name="Chang Y.J."/>
            <person name="Jeffries C.D."/>
            <person name="Detter J.C."/>
            <person name="Brambilla E."/>
            <person name="Kannan K.P."/>
            <person name="Djao O.D."/>
            <person name="Rohde M."/>
            <person name="Pukall R."/>
            <person name="Spring S."/>
            <person name="Goker M."/>
            <person name="Sikorski J."/>
            <person name="Woyke T."/>
            <person name="Bristow J."/>
            <person name="Eisen J.A."/>
            <person name="Markowitz V."/>
            <person name="Hugenholtz P."/>
            <person name="Kyrpides N.C."/>
            <person name="Klenk H.P."/>
        </authorList>
    </citation>
    <scope>NUCLEOTIDE SEQUENCE [LARGE SCALE GENOMIC DNA]</scope>
    <source>
        <strain evidence="5">ATCC 33891 / DSM 2032 / 1pr3</strain>
    </source>
</reference>
<feature type="chain" id="PRO_5030860501" evidence="2">
    <location>
        <begin position="18"/>
        <end position="202"/>
    </location>
</feature>
<dbReference type="InterPro" id="IPR008258">
    <property type="entry name" value="Transglycosylase_SLT_dom_1"/>
</dbReference>
<dbReference type="Gene3D" id="1.10.530.10">
    <property type="match status" value="1"/>
</dbReference>
<dbReference type="Proteomes" id="UP000006365">
    <property type="component" value="Chromosome"/>
</dbReference>
<evidence type="ECO:0000313" key="4">
    <source>
        <dbReference type="EMBL" id="ADW16339.1"/>
    </source>
</evidence>
<dbReference type="InterPro" id="IPR023346">
    <property type="entry name" value="Lysozyme-like_dom_sf"/>
</dbReference>
<keyword evidence="5" id="KW-1185">Reference proteome</keyword>
<feature type="signal peptide" evidence="2">
    <location>
        <begin position="1"/>
        <end position="17"/>
    </location>
</feature>
<dbReference type="InterPro" id="IPR000189">
    <property type="entry name" value="Transglyc_AS"/>
</dbReference>
<dbReference type="AlphaFoldDB" id="A0A7U3YJ54"/>
<dbReference type="GO" id="GO:0016020">
    <property type="term" value="C:membrane"/>
    <property type="evidence" value="ECO:0007669"/>
    <property type="project" value="InterPro"/>
</dbReference>
<dbReference type="PANTHER" id="PTHR37423">
    <property type="entry name" value="SOLUBLE LYTIC MUREIN TRANSGLYCOSYLASE-RELATED"/>
    <property type="match status" value="1"/>
</dbReference>
<feature type="domain" description="Transglycosylase SLT" evidence="3">
    <location>
        <begin position="82"/>
        <end position="180"/>
    </location>
</feature>
<keyword evidence="2" id="KW-0732">Signal</keyword>
<dbReference type="GO" id="GO:0008933">
    <property type="term" value="F:peptidoglycan lytic transglycosylase activity"/>
    <property type="evidence" value="ECO:0007669"/>
    <property type="project" value="InterPro"/>
</dbReference>
<evidence type="ECO:0000256" key="1">
    <source>
        <dbReference type="ARBA" id="ARBA00007734"/>
    </source>
</evidence>
<name>A0A7U3YJ54_DESPD</name>
<dbReference type="PROSITE" id="PS00922">
    <property type="entry name" value="TRANSGLYCOSYLASE"/>
    <property type="match status" value="1"/>
</dbReference>
<dbReference type="PANTHER" id="PTHR37423:SF2">
    <property type="entry name" value="MEMBRANE-BOUND LYTIC MUREIN TRANSGLYCOSYLASE C"/>
    <property type="match status" value="1"/>
</dbReference>